<evidence type="ECO:0000256" key="7">
    <source>
        <dbReference type="PROSITE-ProRule" id="PRU10141"/>
    </source>
</evidence>
<dbReference type="PROSITE" id="PS50011">
    <property type="entry name" value="PROTEIN_KINASE_DOM"/>
    <property type="match status" value="1"/>
</dbReference>
<dbReference type="GO" id="GO:0004674">
    <property type="term" value="F:protein serine/threonine kinase activity"/>
    <property type="evidence" value="ECO:0007669"/>
    <property type="project" value="UniProtKB-KW"/>
</dbReference>
<dbReference type="SUPFAM" id="SSF56112">
    <property type="entry name" value="Protein kinase-like (PK-like)"/>
    <property type="match status" value="1"/>
</dbReference>
<dbReference type="PROSITE" id="PS00108">
    <property type="entry name" value="PROTEIN_KINASE_ST"/>
    <property type="match status" value="1"/>
</dbReference>
<dbReference type="Pfam" id="PF00069">
    <property type="entry name" value="Pkinase"/>
    <property type="match status" value="1"/>
</dbReference>
<feature type="domain" description="Protein kinase" evidence="9">
    <location>
        <begin position="22"/>
        <end position="295"/>
    </location>
</feature>
<accession>A0A4P7UJJ1</accession>
<dbReference type="KEGG" id="ndp:E2C04_17310"/>
<dbReference type="Proteomes" id="UP000297025">
    <property type="component" value="Chromosome"/>
</dbReference>
<dbReference type="CDD" id="cd14014">
    <property type="entry name" value="STKc_PknB_like"/>
    <property type="match status" value="1"/>
</dbReference>
<evidence type="ECO:0000256" key="4">
    <source>
        <dbReference type="ARBA" id="ARBA00022741"/>
    </source>
</evidence>
<reference evidence="10 11" key="1">
    <citation type="journal article" date="2008" name="Int. J. Syst. Evol. Microbiol.">
        <title>Nocardioides daphniae sp. nov., isolated from Daphnia cucullata (Crustacea: Cladocera).</title>
        <authorList>
            <person name="Toth E.M."/>
            <person name="Keki Z."/>
            <person name="Homonnay Z.G."/>
            <person name="Borsodi A.K."/>
            <person name="Marialigeti K."/>
            <person name="Schumann P."/>
        </authorList>
    </citation>
    <scope>NUCLEOTIDE SEQUENCE [LARGE SCALE GENOMIC DNA]</scope>
    <source>
        <strain evidence="10 11">JCM 16608</strain>
    </source>
</reference>
<feature type="transmembrane region" description="Helical" evidence="8">
    <location>
        <begin position="297"/>
        <end position="321"/>
    </location>
</feature>
<organism evidence="10 11">
    <name type="scientific">Nocardioides daphniae</name>
    <dbReference type="NCBI Taxonomy" id="402297"/>
    <lineage>
        <taxon>Bacteria</taxon>
        <taxon>Bacillati</taxon>
        <taxon>Actinomycetota</taxon>
        <taxon>Actinomycetes</taxon>
        <taxon>Propionibacteriales</taxon>
        <taxon>Nocardioidaceae</taxon>
        <taxon>Nocardioides</taxon>
    </lineage>
</organism>
<protein>
    <recommendedName>
        <fullName evidence="1">non-specific serine/threonine protein kinase</fullName>
        <ecNumber evidence="1">2.7.11.1</ecNumber>
    </recommendedName>
</protein>
<evidence type="ECO:0000256" key="1">
    <source>
        <dbReference type="ARBA" id="ARBA00012513"/>
    </source>
</evidence>
<keyword evidence="8" id="KW-1133">Transmembrane helix</keyword>
<evidence type="ECO:0000256" key="3">
    <source>
        <dbReference type="ARBA" id="ARBA00022679"/>
    </source>
</evidence>
<name>A0A4P7UJJ1_9ACTN</name>
<dbReference type="PANTHER" id="PTHR43289">
    <property type="entry name" value="MITOGEN-ACTIVATED PROTEIN KINASE KINASE KINASE 20-RELATED"/>
    <property type="match status" value="1"/>
</dbReference>
<keyword evidence="5 10" id="KW-0418">Kinase</keyword>
<dbReference type="EC" id="2.7.11.1" evidence="1"/>
<dbReference type="AlphaFoldDB" id="A0A4P7UJJ1"/>
<dbReference type="RefSeq" id="WP_135833555.1">
    <property type="nucleotide sequence ID" value="NZ_CP038462.1"/>
</dbReference>
<evidence type="ECO:0000259" key="9">
    <source>
        <dbReference type="PROSITE" id="PS50011"/>
    </source>
</evidence>
<proteinExistence type="predicted"/>
<dbReference type="SMART" id="SM00220">
    <property type="entry name" value="S_TKc"/>
    <property type="match status" value="1"/>
</dbReference>
<evidence type="ECO:0000313" key="10">
    <source>
        <dbReference type="EMBL" id="QCC78519.1"/>
    </source>
</evidence>
<dbReference type="GO" id="GO:0005524">
    <property type="term" value="F:ATP binding"/>
    <property type="evidence" value="ECO:0007669"/>
    <property type="project" value="UniProtKB-UniRule"/>
</dbReference>
<dbReference type="Gene3D" id="1.10.510.10">
    <property type="entry name" value="Transferase(Phosphotransferase) domain 1"/>
    <property type="match status" value="1"/>
</dbReference>
<evidence type="ECO:0000256" key="6">
    <source>
        <dbReference type="ARBA" id="ARBA00022840"/>
    </source>
</evidence>
<evidence type="ECO:0000313" key="11">
    <source>
        <dbReference type="Proteomes" id="UP000297025"/>
    </source>
</evidence>
<keyword evidence="8" id="KW-0812">Transmembrane</keyword>
<keyword evidence="4 7" id="KW-0547">Nucleotide-binding</keyword>
<dbReference type="InterPro" id="IPR008271">
    <property type="entry name" value="Ser/Thr_kinase_AS"/>
</dbReference>
<keyword evidence="2 10" id="KW-0723">Serine/threonine-protein kinase</keyword>
<evidence type="ECO:0000256" key="2">
    <source>
        <dbReference type="ARBA" id="ARBA00022527"/>
    </source>
</evidence>
<dbReference type="PROSITE" id="PS00107">
    <property type="entry name" value="PROTEIN_KINASE_ATP"/>
    <property type="match status" value="1"/>
</dbReference>
<sequence length="322" mass="34023">MRAPRATLPPGRTGRRTVAGRWCLLDQVGAGATASVWRARDLHTGGLVAVKVLGAHTGALMARFFREQEIRLRHPHLLTATGWAAEEDVVLLTTDLVTGGTVRALLAEHGPLPEPVVARILQQTLRALAVVHAAGLVHRDVKPGNLLLEGRDDGGIHVRLGDFGVALDPSAPRLTVAGPVGTEGYLPPDATLTPDLRHDLYAVGVLGLHLLTARRPHPGGPTDPGSPWPPTRLRALLERLVAPRADDRPDSAGHALALLESLAIEAPQGAWVRDCLGPAPDEVAALAHRVHERRVRLTSAAVLLASGAVIGGCATFLRVLLG</sequence>
<keyword evidence="6 7" id="KW-0067">ATP-binding</keyword>
<evidence type="ECO:0000256" key="8">
    <source>
        <dbReference type="SAM" id="Phobius"/>
    </source>
</evidence>
<dbReference type="InterPro" id="IPR011009">
    <property type="entry name" value="Kinase-like_dom_sf"/>
</dbReference>
<feature type="binding site" evidence="7">
    <location>
        <position position="51"/>
    </location>
    <ligand>
        <name>ATP</name>
        <dbReference type="ChEBI" id="CHEBI:30616"/>
    </ligand>
</feature>
<dbReference type="InterPro" id="IPR000719">
    <property type="entry name" value="Prot_kinase_dom"/>
</dbReference>
<keyword evidence="3" id="KW-0808">Transferase</keyword>
<keyword evidence="8" id="KW-0472">Membrane</keyword>
<evidence type="ECO:0000256" key="5">
    <source>
        <dbReference type="ARBA" id="ARBA00022777"/>
    </source>
</evidence>
<gene>
    <name evidence="10" type="ORF">E2C04_17310</name>
</gene>
<dbReference type="OrthoDB" id="9762169at2"/>
<dbReference type="EMBL" id="CP038462">
    <property type="protein sequence ID" value="QCC78519.1"/>
    <property type="molecule type" value="Genomic_DNA"/>
</dbReference>
<dbReference type="PANTHER" id="PTHR43289:SF6">
    <property type="entry name" value="SERINE_THREONINE-PROTEIN KINASE NEKL-3"/>
    <property type="match status" value="1"/>
</dbReference>
<dbReference type="InterPro" id="IPR017441">
    <property type="entry name" value="Protein_kinase_ATP_BS"/>
</dbReference>